<evidence type="ECO:0000256" key="2">
    <source>
        <dbReference type="ARBA" id="ARBA00007443"/>
    </source>
</evidence>
<dbReference type="Pfam" id="PF10637">
    <property type="entry name" value="Ofd1_CTDD"/>
    <property type="match status" value="1"/>
</dbReference>
<feature type="region of interest" description="Disordered" evidence="9">
    <location>
        <begin position="571"/>
        <end position="595"/>
    </location>
</feature>
<dbReference type="VEuPathDB" id="AmoebaDB:ACA1_377490"/>
<keyword evidence="6" id="KW-0560">Oxidoreductase</keyword>
<dbReference type="RefSeq" id="XP_004337658.1">
    <property type="nucleotide sequence ID" value="XM_004337610.1"/>
</dbReference>
<proteinExistence type="inferred from homology"/>
<dbReference type="PROSITE" id="PS51471">
    <property type="entry name" value="FE2OG_OXY"/>
    <property type="match status" value="1"/>
</dbReference>
<keyword evidence="12" id="KW-1185">Reference proteome</keyword>
<dbReference type="InterPro" id="IPR051842">
    <property type="entry name" value="uS12_prolyl_hydroxylase"/>
</dbReference>
<feature type="domain" description="Fe2OG dioxygenase" evidence="10">
    <location>
        <begin position="218"/>
        <end position="321"/>
    </location>
</feature>
<accession>L8GRQ4</accession>
<evidence type="ECO:0000256" key="7">
    <source>
        <dbReference type="ARBA" id="ARBA00023004"/>
    </source>
</evidence>
<comment type="cofactor">
    <cofactor evidence="1">
        <name>L-ascorbate</name>
        <dbReference type="ChEBI" id="CHEBI:38290"/>
    </cofactor>
</comment>
<evidence type="ECO:0000313" key="12">
    <source>
        <dbReference type="Proteomes" id="UP000011083"/>
    </source>
</evidence>
<evidence type="ECO:0000256" key="9">
    <source>
        <dbReference type="SAM" id="MobiDB-lite"/>
    </source>
</evidence>
<dbReference type="PANTHER" id="PTHR12117:SF0">
    <property type="entry name" value="PROLYL 3-HYDROXYLASE OGFOD1"/>
    <property type="match status" value="1"/>
</dbReference>
<dbReference type="InterPro" id="IPR039558">
    <property type="entry name" value="TPA1/OFD1_N"/>
</dbReference>
<dbReference type="GO" id="GO:0031543">
    <property type="term" value="F:peptidyl-proline dioxygenase activity"/>
    <property type="evidence" value="ECO:0007669"/>
    <property type="project" value="TreeGrafter"/>
</dbReference>
<dbReference type="STRING" id="1257118.L8GRQ4"/>
<dbReference type="GO" id="GO:0006449">
    <property type="term" value="P:regulation of translational termination"/>
    <property type="evidence" value="ECO:0007669"/>
    <property type="project" value="TreeGrafter"/>
</dbReference>
<evidence type="ECO:0000313" key="11">
    <source>
        <dbReference type="EMBL" id="ELR15645.1"/>
    </source>
</evidence>
<dbReference type="Proteomes" id="UP000011083">
    <property type="component" value="Unassembled WGS sequence"/>
</dbReference>
<dbReference type="GO" id="GO:0031418">
    <property type="term" value="F:L-ascorbic acid binding"/>
    <property type="evidence" value="ECO:0007669"/>
    <property type="project" value="UniProtKB-KW"/>
</dbReference>
<keyword evidence="3" id="KW-0479">Metal-binding</keyword>
<dbReference type="KEGG" id="acan:ACA1_377490"/>
<dbReference type="SMART" id="SM00702">
    <property type="entry name" value="P4Hc"/>
    <property type="match status" value="1"/>
</dbReference>
<dbReference type="GO" id="GO:0005737">
    <property type="term" value="C:cytoplasm"/>
    <property type="evidence" value="ECO:0007669"/>
    <property type="project" value="TreeGrafter"/>
</dbReference>
<dbReference type="GO" id="GO:0005506">
    <property type="term" value="F:iron ion binding"/>
    <property type="evidence" value="ECO:0007669"/>
    <property type="project" value="InterPro"/>
</dbReference>
<protein>
    <submittedName>
        <fullName evidence="11">2oxoglutarate and iron-dependent oxygenase domain containing 1, putative</fullName>
    </submittedName>
</protein>
<dbReference type="InterPro" id="IPR006620">
    <property type="entry name" value="Pro_4_hyd_alph"/>
</dbReference>
<dbReference type="InterPro" id="IPR005123">
    <property type="entry name" value="Oxoglu/Fe-dep_dioxygenase_dom"/>
</dbReference>
<evidence type="ECO:0000256" key="4">
    <source>
        <dbReference type="ARBA" id="ARBA00022896"/>
    </source>
</evidence>
<dbReference type="GeneID" id="14916311"/>
<dbReference type="OrthoDB" id="430522at2759"/>
<dbReference type="Gene3D" id="2.60.120.620">
    <property type="entry name" value="q2cbj1_9rhob like domain"/>
    <property type="match status" value="2"/>
</dbReference>
<name>L8GRQ4_ACACF</name>
<reference evidence="11 12" key="1">
    <citation type="journal article" date="2013" name="Genome Biol.">
        <title>Genome of Acanthamoeba castellanii highlights extensive lateral gene transfer and early evolution of tyrosine kinase signaling.</title>
        <authorList>
            <person name="Clarke M."/>
            <person name="Lohan A.J."/>
            <person name="Liu B."/>
            <person name="Lagkouvardos I."/>
            <person name="Roy S."/>
            <person name="Zafar N."/>
            <person name="Bertelli C."/>
            <person name="Schilde C."/>
            <person name="Kianianmomeni A."/>
            <person name="Burglin T.R."/>
            <person name="Frech C."/>
            <person name="Turcotte B."/>
            <person name="Kopec K.O."/>
            <person name="Synnott J.M."/>
            <person name="Choo C."/>
            <person name="Paponov I."/>
            <person name="Finkler A."/>
            <person name="Soon Heng Tan C."/>
            <person name="Hutchins A.P."/>
            <person name="Weinmeier T."/>
            <person name="Rattei T."/>
            <person name="Chu J.S."/>
            <person name="Gimenez G."/>
            <person name="Irimia M."/>
            <person name="Rigden D.J."/>
            <person name="Fitzpatrick D.A."/>
            <person name="Lorenzo-Morales J."/>
            <person name="Bateman A."/>
            <person name="Chiu C.H."/>
            <person name="Tang P."/>
            <person name="Hegemann P."/>
            <person name="Fromm H."/>
            <person name="Raoult D."/>
            <person name="Greub G."/>
            <person name="Miranda-Saavedra D."/>
            <person name="Chen N."/>
            <person name="Nash P."/>
            <person name="Ginger M.L."/>
            <person name="Horn M."/>
            <person name="Schaap P."/>
            <person name="Caler L."/>
            <person name="Loftus B."/>
        </authorList>
    </citation>
    <scope>NUCLEOTIDE SEQUENCE [LARGE SCALE GENOMIC DNA]</scope>
    <source>
        <strain evidence="11 12">Neff</strain>
    </source>
</reference>
<dbReference type="InterPro" id="IPR019601">
    <property type="entry name" value="Oxoglutarate/Fe-dep_Oase_C"/>
</dbReference>
<keyword evidence="7" id="KW-0408">Iron</keyword>
<dbReference type="EMBL" id="KB008025">
    <property type="protein sequence ID" value="ELR15645.1"/>
    <property type="molecule type" value="Genomic_DNA"/>
</dbReference>
<keyword evidence="5" id="KW-0223">Dioxygenase</keyword>
<sequence length="595" mass="67543">MKQVISRLGAKFGRPQKELDELVERLTQNWITHLSHWKALPQAQREQFKLPLLLLHELAHIIGAEEDAEAMAVSPSTKRSRTEKVDKKGKDIDVEAPVKRAKMHAASEALPEVILNPKYAPGEASMAEVKATFDKTIGDPFPHALLRDVFDERFLEGLKEEVMELHYLQKSNDLYDFLQSNDLKGCTLPHVSKLKDLLYSADFRTWLQGITGIEELNDTIDMSCARYIDGSTLLCHDDELEGRRIAYILYLVPKDWKEEDGGTLDLFGVDEHNEPNSIVASYTPAWNSLFFFEVNPVSYHQVAEVLSADKERLSISGWFHGPPITRPPHYQEPPLPETEPIPTQQVVTVSSSSSAASEEALAAQLLAEWLDPIYLDPKNVKGIAAEFEEEQSIELHNFLNADKFVQLVEVLHDQPWDIYGPANKRHYQILPDGKEARILPWNDIVKQCKRFLHSQAFFDYLKKLTQADLIKCSSQIRCFRPGAYTLVHDQATEEMALDVTLCCATNNIPLESGGQLIYMDSDTELLTVPCNPNSLALTFRDPGTMRFIKYMNHHCHDIRYDFSLIFKEEKSDEDDDGNAEADDNAANSDEEEADE</sequence>
<comment type="catalytic activity">
    <reaction evidence="8">
        <text>[ribosomal protein uS12]-L-proline + 2-oxoglutarate + O2 = [ribosomal protein uS12]-(3S)-3-hydroxy-L-proline + succinate + CO2</text>
        <dbReference type="Rhea" id="RHEA:54156"/>
        <dbReference type="Rhea" id="RHEA-COMP:13816"/>
        <dbReference type="Rhea" id="RHEA-COMP:13818"/>
        <dbReference type="ChEBI" id="CHEBI:15379"/>
        <dbReference type="ChEBI" id="CHEBI:16526"/>
        <dbReference type="ChEBI" id="CHEBI:16810"/>
        <dbReference type="ChEBI" id="CHEBI:30031"/>
        <dbReference type="ChEBI" id="CHEBI:50342"/>
        <dbReference type="ChEBI" id="CHEBI:85428"/>
    </reaction>
</comment>
<dbReference type="PANTHER" id="PTHR12117">
    <property type="entry name" value="HISTONE ACETYLTRANSFERASE COMPLEX"/>
    <property type="match status" value="1"/>
</dbReference>
<keyword evidence="4" id="KW-0847">Vitamin C</keyword>
<dbReference type="Pfam" id="PF13661">
    <property type="entry name" value="2OG-FeII_Oxy_4"/>
    <property type="match status" value="1"/>
</dbReference>
<evidence type="ECO:0000256" key="8">
    <source>
        <dbReference type="ARBA" id="ARBA00047444"/>
    </source>
</evidence>
<dbReference type="AlphaFoldDB" id="L8GRQ4"/>
<gene>
    <name evidence="11" type="ORF">ACA1_377490</name>
</gene>
<evidence type="ECO:0000256" key="6">
    <source>
        <dbReference type="ARBA" id="ARBA00023002"/>
    </source>
</evidence>
<evidence type="ECO:0000256" key="3">
    <source>
        <dbReference type="ARBA" id="ARBA00022723"/>
    </source>
</evidence>
<evidence type="ECO:0000259" key="10">
    <source>
        <dbReference type="PROSITE" id="PS51471"/>
    </source>
</evidence>
<dbReference type="OMA" id="HDHEILY"/>
<evidence type="ECO:0000256" key="5">
    <source>
        <dbReference type="ARBA" id="ARBA00022964"/>
    </source>
</evidence>
<organism evidence="11 12">
    <name type="scientific">Acanthamoeba castellanii (strain ATCC 30010 / Neff)</name>
    <dbReference type="NCBI Taxonomy" id="1257118"/>
    <lineage>
        <taxon>Eukaryota</taxon>
        <taxon>Amoebozoa</taxon>
        <taxon>Discosea</taxon>
        <taxon>Longamoebia</taxon>
        <taxon>Centramoebida</taxon>
        <taxon>Acanthamoebidae</taxon>
        <taxon>Acanthamoeba</taxon>
    </lineage>
</organism>
<evidence type="ECO:0000256" key="1">
    <source>
        <dbReference type="ARBA" id="ARBA00001961"/>
    </source>
</evidence>
<comment type="similarity">
    <text evidence="2">Belongs to the TPA1 family.</text>
</comment>